<dbReference type="HOGENOM" id="CLU_013572_2_1_1"/>
<dbReference type="EMBL" id="AOKY01000358">
    <property type="protein sequence ID" value="KDB22356.1"/>
    <property type="molecule type" value="Genomic_DNA"/>
</dbReference>
<gene>
    <name evidence="8" type="ORF">H109_05714</name>
</gene>
<keyword evidence="3" id="KW-0479">Metal-binding</keyword>
<dbReference type="GO" id="GO:0010605">
    <property type="term" value="P:negative regulation of macromolecule metabolic process"/>
    <property type="evidence" value="ECO:0007669"/>
    <property type="project" value="UniProtKB-ARBA"/>
</dbReference>
<dbReference type="InterPro" id="IPR045862">
    <property type="entry name" value="Trf4-like"/>
</dbReference>
<dbReference type="Pfam" id="PF22600">
    <property type="entry name" value="MTPAP-like_central"/>
    <property type="match status" value="1"/>
</dbReference>
<feature type="domain" description="Poly(A) RNA polymerase mitochondrial-like central palm" evidence="7">
    <location>
        <begin position="278"/>
        <end position="420"/>
    </location>
</feature>
<evidence type="ECO:0000259" key="6">
    <source>
        <dbReference type="Pfam" id="PF03828"/>
    </source>
</evidence>
<dbReference type="GO" id="GO:0043634">
    <property type="term" value="P:polyadenylation-dependent ncRNA catabolic process"/>
    <property type="evidence" value="ECO:0007669"/>
    <property type="project" value="TreeGrafter"/>
</dbReference>
<sequence length="632" mass="69781">MPQPYVFRGNDGEGGRREGGRGGRDRDHRRDGRRRGGRPHHEFTFRATPSSRPLLMAKRETTPDFMGGPDSDAPAKKFMAPEDLTDSDEAEMDVSTTTTADEQDNDDGTAQPPRKKRAIERDSEAAAPPAPKWSNPDPYTVLPPEEERQGKRRDFVKLIRKARITPAVTSTPEVSSNPAATNDDFISLGVDEPDNMPPEGAPSGPRAAERDRSDSALGNRKRNRDDEITGPAVRRGKKGSRFFNLDGSPLDIWKPLDGQDPTPWFDRSGAAFHIGTMLHKEILDFYHWVKPTEYEDIVRRDLISRLQACFGQRFYGAKLYAFGSFASGLYLPTADMDLVLLSRQFMSSNRKYICQKVREIYSFAEYIRGQGIAVPGSIETIAHARVPIIKFVDALTGLKVDLSFDNSSGLAAIDTFKAWKQEYPAMPVIASIIKHFLLIRGLNDVATGGLGGFSIICLVTSILQHSPRGVGEPNLGSVLIDFFEMYGSRFDPGAVGIQFDPPGYFNKAARGIYNANKGTRLSIIDPNNPDNDISGGTKEIPLIFLTFYDAYQSLKEGLYAASCRPRHPPSSLLGTIIGGNYDAYEEQRKHLRDFFLSERRFAGYHATVGLGSPPPPPPLSSPSPPPPPPHTG</sequence>
<evidence type="ECO:0000259" key="7">
    <source>
        <dbReference type="Pfam" id="PF22600"/>
    </source>
</evidence>
<dbReference type="PANTHER" id="PTHR23092">
    <property type="entry name" value="POLY(A) RNA POLYMERASE"/>
    <property type="match status" value="1"/>
</dbReference>
<protein>
    <recommendedName>
        <fullName evidence="2">polynucleotide adenylyltransferase</fullName>
        <ecNumber evidence="2">2.7.7.19</ecNumber>
    </recommendedName>
</protein>
<dbReference type="InterPro" id="IPR002058">
    <property type="entry name" value="PAP_assoc"/>
</dbReference>
<evidence type="ECO:0000256" key="5">
    <source>
        <dbReference type="SAM" id="MobiDB-lite"/>
    </source>
</evidence>
<dbReference type="OrthoDB" id="273917at2759"/>
<comment type="caution">
    <text evidence="8">The sequence shown here is derived from an EMBL/GenBank/DDBJ whole genome shotgun (WGS) entry which is preliminary data.</text>
</comment>
<dbReference type="Proteomes" id="UP000024533">
    <property type="component" value="Unassembled WGS sequence"/>
</dbReference>
<feature type="compositionally biased region" description="Basic and acidic residues" evidence="5">
    <location>
        <begin position="145"/>
        <end position="157"/>
    </location>
</feature>
<dbReference type="EC" id="2.7.7.19" evidence="2"/>
<dbReference type="STRING" id="1215338.A0A059J3A0"/>
<dbReference type="AlphaFoldDB" id="A0A059J3A0"/>
<dbReference type="InterPro" id="IPR054708">
    <property type="entry name" value="MTPAP-like_central"/>
</dbReference>
<feature type="region of interest" description="Disordered" evidence="5">
    <location>
        <begin position="1"/>
        <end position="241"/>
    </location>
</feature>
<dbReference type="SUPFAM" id="SSF81631">
    <property type="entry name" value="PAP/OAS1 substrate-binding domain"/>
    <property type="match status" value="1"/>
</dbReference>
<dbReference type="GO" id="GO:0005730">
    <property type="term" value="C:nucleolus"/>
    <property type="evidence" value="ECO:0007669"/>
    <property type="project" value="TreeGrafter"/>
</dbReference>
<dbReference type="Pfam" id="PF03828">
    <property type="entry name" value="PAP_assoc"/>
    <property type="match status" value="1"/>
</dbReference>
<dbReference type="SUPFAM" id="SSF81301">
    <property type="entry name" value="Nucleotidyltransferase"/>
    <property type="match status" value="1"/>
</dbReference>
<dbReference type="InterPro" id="IPR043519">
    <property type="entry name" value="NT_sf"/>
</dbReference>
<organism evidence="8 9">
    <name type="scientific">Trichophyton interdigitale (strain MR816)</name>
    <dbReference type="NCBI Taxonomy" id="1215338"/>
    <lineage>
        <taxon>Eukaryota</taxon>
        <taxon>Fungi</taxon>
        <taxon>Dikarya</taxon>
        <taxon>Ascomycota</taxon>
        <taxon>Pezizomycotina</taxon>
        <taxon>Eurotiomycetes</taxon>
        <taxon>Eurotiomycetidae</taxon>
        <taxon>Onygenales</taxon>
        <taxon>Arthrodermataceae</taxon>
        <taxon>Trichophyton</taxon>
    </lineage>
</organism>
<keyword evidence="4" id="KW-0460">Magnesium</keyword>
<dbReference type="OMA" id="IPEHHLG"/>
<feature type="region of interest" description="Disordered" evidence="5">
    <location>
        <begin position="606"/>
        <end position="632"/>
    </location>
</feature>
<dbReference type="GO" id="GO:1990817">
    <property type="term" value="F:poly(A) RNA polymerase activity"/>
    <property type="evidence" value="ECO:0007669"/>
    <property type="project" value="UniProtKB-EC"/>
</dbReference>
<feature type="compositionally biased region" description="Acidic residues" evidence="5">
    <location>
        <begin position="83"/>
        <end position="92"/>
    </location>
</feature>
<dbReference type="CDD" id="cd05402">
    <property type="entry name" value="NT_PAP_TUTase"/>
    <property type="match status" value="1"/>
</dbReference>
<dbReference type="GO" id="GO:0046872">
    <property type="term" value="F:metal ion binding"/>
    <property type="evidence" value="ECO:0007669"/>
    <property type="project" value="UniProtKB-KW"/>
</dbReference>
<evidence type="ECO:0000256" key="2">
    <source>
        <dbReference type="ARBA" id="ARBA00012388"/>
    </source>
</evidence>
<dbReference type="GO" id="GO:0031123">
    <property type="term" value="P:RNA 3'-end processing"/>
    <property type="evidence" value="ECO:0007669"/>
    <property type="project" value="TreeGrafter"/>
</dbReference>
<feature type="compositionally biased region" description="Basic and acidic residues" evidence="5">
    <location>
        <begin position="10"/>
        <end position="30"/>
    </location>
</feature>
<evidence type="ECO:0000313" key="8">
    <source>
        <dbReference type="EMBL" id="KDB22356.1"/>
    </source>
</evidence>
<reference evidence="8 9" key="1">
    <citation type="submission" date="2014-02" db="EMBL/GenBank/DDBJ databases">
        <title>The Genome Sequence of Trichophyton interdigitale MR816.</title>
        <authorList>
            <consortium name="The Broad Institute Genomics Platform"/>
            <person name="Cuomo C.A."/>
            <person name="White T.C."/>
            <person name="Graser Y."/>
            <person name="Martinez-Rossi N."/>
            <person name="Heitman J."/>
            <person name="Young S.K."/>
            <person name="Zeng Q."/>
            <person name="Gargeya S."/>
            <person name="Abouelleil A."/>
            <person name="Alvarado L."/>
            <person name="Chapman S.B."/>
            <person name="Gainer-Dewar J."/>
            <person name="Goldberg J."/>
            <person name="Griggs A."/>
            <person name="Gujja S."/>
            <person name="Hansen M."/>
            <person name="Howarth C."/>
            <person name="Imamovic A."/>
            <person name="Larimer J."/>
            <person name="Martinez D."/>
            <person name="Murphy C."/>
            <person name="Pearson M.D."/>
            <person name="Persinoti G."/>
            <person name="Poon T."/>
            <person name="Priest M."/>
            <person name="Roberts A.D."/>
            <person name="Saif S."/>
            <person name="Shea T.D."/>
            <person name="Sykes S.N."/>
            <person name="Wortman J."/>
            <person name="Nusbaum C."/>
            <person name="Birren B."/>
        </authorList>
    </citation>
    <scope>NUCLEOTIDE SEQUENCE [LARGE SCALE GENOMIC DNA]</scope>
    <source>
        <strain evidence="8 9">MR816</strain>
    </source>
</reference>
<feature type="domain" description="PAP-associated" evidence="6">
    <location>
        <begin position="474"/>
        <end position="531"/>
    </location>
</feature>
<comment type="similarity">
    <text evidence="1">Belongs to the DNA polymerase type-B-like family.</text>
</comment>
<name>A0A059J3A0_TRIIM</name>
<keyword evidence="9" id="KW-1185">Reference proteome</keyword>
<dbReference type="Gene3D" id="1.10.1410.10">
    <property type="match status" value="1"/>
</dbReference>
<evidence type="ECO:0000256" key="3">
    <source>
        <dbReference type="ARBA" id="ARBA00022723"/>
    </source>
</evidence>
<feature type="compositionally biased region" description="Polar residues" evidence="5">
    <location>
        <begin position="167"/>
        <end position="180"/>
    </location>
</feature>
<dbReference type="GO" id="GO:0031499">
    <property type="term" value="C:TRAMP complex"/>
    <property type="evidence" value="ECO:0007669"/>
    <property type="project" value="TreeGrafter"/>
</dbReference>
<dbReference type="GO" id="GO:0003729">
    <property type="term" value="F:mRNA binding"/>
    <property type="evidence" value="ECO:0007669"/>
    <property type="project" value="TreeGrafter"/>
</dbReference>
<dbReference type="PANTHER" id="PTHR23092:SF15">
    <property type="entry name" value="INACTIVE NON-CANONICAL POLY(A) RNA POLYMERASE PROTEIN TRF4-2-RELATED"/>
    <property type="match status" value="1"/>
</dbReference>
<proteinExistence type="inferred from homology"/>
<feature type="compositionally biased region" description="Pro residues" evidence="5">
    <location>
        <begin position="612"/>
        <end position="632"/>
    </location>
</feature>
<evidence type="ECO:0000256" key="4">
    <source>
        <dbReference type="ARBA" id="ARBA00022842"/>
    </source>
</evidence>
<accession>A0A059J3A0</accession>
<evidence type="ECO:0000313" key="9">
    <source>
        <dbReference type="Proteomes" id="UP000024533"/>
    </source>
</evidence>
<dbReference type="Gene3D" id="3.30.460.10">
    <property type="entry name" value="Beta Polymerase, domain 2"/>
    <property type="match status" value="1"/>
</dbReference>
<evidence type="ECO:0000256" key="1">
    <source>
        <dbReference type="ARBA" id="ARBA00008593"/>
    </source>
</evidence>